<sequence length="47" mass="5272">MEDHDTIPLSGILEKAQPASSMLPTFAYMLTREFPAKISDMNPNFKS</sequence>
<accession>A0A2P2IPX3</accession>
<dbReference type="AlphaFoldDB" id="A0A2P2IPX3"/>
<reference evidence="1" key="1">
    <citation type="submission" date="2018-02" db="EMBL/GenBank/DDBJ databases">
        <title>Rhizophora mucronata_Transcriptome.</title>
        <authorList>
            <person name="Meera S.P."/>
            <person name="Sreeshan A."/>
            <person name="Augustine A."/>
        </authorList>
    </citation>
    <scope>NUCLEOTIDE SEQUENCE</scope>
    <source>
        <tissue evidence="1">Leaf</tissue>
    </source>
</reference>
<name>A0A2P2IPX3_RHIMU</name>
<dbReference type="EMBL" id="GGEC01002754">
    <property type="protein sequence ID" value="MBW83237.1"/>
    <property type="molecule type" value="Transcribed_RNA"/>
</dbReference>
<protein>
    <submittedName>
        <fullName evidence="1">Uncharacterized protein</fullName>
    </submittedName>
</protein>
<proteinExistence type="predicted"/>
<evidence type="ECO:0000313" key="1">
    <source>
        <dbReference type="EMBL" id="MBW83237.1"/>
    </source>
</evidence>
<organism evidence="1">
    <name type="scientific">Rhizophora mucronata</name>
    <name type="common">Asiatic mangrove</name>
    <dbReference type="NCBI Taxonomy" id="61149"/>
    <lineage>
        <taxon>Eukaryota</taxon>
        <taxon>Viridiplantae</taxon>
        <taxon>Streptophyta</taxon>
        <taxon>Embryophyta</taxon>
        <taxon>Tracheophyta</taxon>
        <taxon>Spermatophyta</taxon>
        <taxon>Magnoliopsida</taxon>
        <taxon>eudicotyledons</taxon>
        <taxon>Gunneridae</taxon>
        <taxon>Pentapetalae</taxon>
        <taxon>rosids</taxon>
        <taxon>fabids</taxon>
        <taxon>Malpighiales</taxon>
        <taxon>Rhizophoraceae</taxon>
        <taxon>Rhizophora</taxon>
    </lineage>
</organism>